<evidence type="ECO:0000256" key="1">
    <source>
        <dbReference type="ARBA" id="ARBA00004370"/>
    </source>
</evidence>
<protein>
    <recommendedName>
        <fullName evidence="6">Mammalian cell entry protein</fullName>
    </recommendedName>
</protein>
<dbReference type="RefSeq" id="WP_264037115.1">
    <property type="nucleotide sequence ID" value="NZ_BAABGF010000027.1"/>
</dbReference>
<feature type="compositionally biased region" description="Basic and acidic residues" evidence="3">
    <location>
        <begin position="47"/>
        <end position="59"/>
    </location>
</feature>
<reference evidence="5" key="1">
    <citation type="journal article" date="2019" name="Int. J. Syst. Evol. Microbiol.">
        <title>The Global Catalogue of Microorganisms (GCM) 10K type strain sequencing project: providing services to taxonomists for standard genome sequencing and annotation.</title>
        <authorList>
            <consortium name="The Broad Institute Genomics Platform"/>
            <consortium name="The Broad Institute Genome Sequencing Center for Infectious Disease"/>
            <person name="Wu L."/>
            <person name="Ma J."/>
        </authorList>
    </citation>
    <scope>NUCLEOTIDE SEQUENCE [LARGE SCALE GENOMIC DNA]</scope>
    <source>
        <strain evidence="5">JCM 17782</strain>
    </source>
</reference>
<evidence type="ECO:0000313" key="5">
    <source>
        <dbReference type="Proteomes" id="UP001501417"/>
    </source>
</evidence>
<sequence length="274" mass="30210">MPRKRIFGEFSPRRDSHRDATKTDSQPALSGVTAHAPGSAEEAEAQAAREKARADDARTRAQRLRRRAQTLAAQGKVAAGSQGEDGDRRGKDNGDLIAVDYQLTVLRRHRRWRLFPRLKTVAEATFILFTCALLATSGYIEWRHRAVLEERYRSAEFSAAARQSVVTLMSIDAAKASGDVQRILDNSTGKFKDHLQESADGLIKAVERSKVTTKVTVKSVAVESMTDDSAVVLVAATSELLGAGKPDPPRSWRVDLTLKRVDGRLKISDVDFLQ</sequence>
<keyword evidence="5" id="KW-1185">Reference proteome</keyword>
<dbReference type="Proteomes" id="UP001501417">
    <property type="component" value="Unassembled WGS sequence"/>
</dbReference>
<evidence type="ECO:0008006" key="6">
    <source>
        <dbReference type="Google" id="ProtNLM"/>
    </source>
</evidence>
<evidence type="ECO:0000256" key="2">
    <source>
        <dbReference type="ARBA" id="ARBA00023136"/>
    </source>
</evidence>
<comment type="caution">
    <text evidence="4">The sequence shown here is derived from an EMBL/GenBank/DDBJ whole genome shotgun (WGS) entry which is preliminary data.</text>
</comment>
<proteinExistence type="predicted"/>
<keyword evidence="2" id="KW-0472">Membrane</keyword>
<evidence type="ECO:0000256" key="3">
    <source>
        <dbReference type="SAM" id="MobiDB-lite"/>
    </source>
</evidence>
<dbReference type="EMBL" id="BAABGF010000027">
    <property type="protein sequence ID" value="GAA4539648.1"/>
    <property type="molecule type" value="Genomic_DNA"/>
</dbReference>
<comment type="subcellular location">
    <subcellularLocation>
        <location evidence="1">Membrane</location>
    </subcellularLocation>
</comment>
<dbReference type="PANTHER" id="PTHR37042">
    <property type="entry name" value="OUTER MEMBRANE PROTEIN RV1973"/>
    <property type="match status" value="1"/>
</dbReference>
<gene>
    <name evidence="4" type="ORF">GCM10023161_19430</name>
</gene>
<feature type="compositionally biased region" description="Basic and acidic residues" evidence="3">
    <location>
        <begin position="11"/>
        <end position="22"/>
    </location>
</feature>
<organism evidence="4 5">
    <name type="scientific">Mycobacterium paraffinicum</name>
    <dbReference type="NCBI Taxonomy" id="53378"/>
    <lineage>
        <taxon>Bacteria</taxon>
        <taxon>Bacillati</taxon>
        <taxon>Actinomycetota</taxon>
        <taxon>Actinomycetes</taxon>
        <taxon>Mycobacteriales</taxon>
        <taxon>Mycobacteriaceae</taxon>
        <taxon>Mycobacterium</taxon>
    </lineage>
</organism>
<feature type="region of interest" description="Disordered" evidence="3">
    <location>
        <begin position="1"/>
        <end position="92"/>
    </location>
</feature>
<name>A0ABP8RJI0_9MYCO</name>
<accession>A0ABP8RJI0</accession>
<dbReference type="PANTHER" id="PTHR37042:SF4">
    <property type="entry name" value="OUTER MEMBRANE PROTEIN RV1973"/>
    <property type="match status" value="1"/>
</dbReference>
<evidence type="ECO:0000313" key="4">
    <source>
        <dbReference type="EMBL" id="GAA4539648.1"/>
    </source>
</evidence>